<proteinExistence type="predicted"/>
<dbReference type="OrthoDB" id="6375980at2759"/>
<dbReference type="AlphaFoldDB" id="A0A4C1ZB33"/>
<dbReference type="Proteomes" id="UP000299102">
    <property type="component" value="Unassembled WGS sequence"/>
</dbReference>
<sequence length="248" mass="27770">MCGVSRKRCNEGAAARRERCFFMSIESENRCVSVSVEGARGRRVRSMEDGFVSEVLALRERGDWRQVVDKYHDHPQRNKLLWVFPSPENFKFLHETMRRLACDKILSVGCGSGLLEWLIMESTGLDVVGVEVEGAWWGSRHAPPALAPRLLTDADSARRAPRVRRLLQESAATAILFCYFINGPAFTSYMAEFAGSVAVIVGPGPGKGVHADPKPFDELGRDWNLFDSQEVRRSNDHIAIYVKRTAAS</sequence>
<evidence type="ECO:0000313" key="1">
    <source>
        <dbReference type="EMBL" id="GBP84383.1"/>
    </source>
</evidence>
<name>A0A4C1ZB33_EUMVA</name>
<protein>
    <submittedName>
        <fullName evidence="1">Uncharacterized protein</fullName>
    </submittedName>
</protein>
<reference evidence="1 2" key="1">
    <citation type="journal article" date="2019" name="Commun. Biol.">
        <title>The bagworm genome reveals a unique fibroin gene that provides high tensile strength.</title>
        <authorList>
            <person name="Kono N."/>
            <person name="Nakamura H."/>
            <person name="Ohtoshi R."/>
            <person name="Tomita M."/>
            <person name="Numata K."/>
            <person name="Arakawa K."/>
        </authorList>
    </citation>
    <scope>NUCLEOTIDE SEQUENCE [LARGE SCALE GENOMIC DNA]</scope>
</reference>
<dbReference type="InterPro" id="IPR029063">
    <property type="entry name" value="SAM-dependent_MTases_sf"/>
</dbReference>
<keyword evidence="2" id="KW-1185">Reference proteome</keyword>
<gene>
    <name evidence="1" type="ORF">EVAR_99282_1</name>
</gene>
<organism evidence="1 2">
    <name type="scientific">Eumeta variegata</name>
    <name type="common">Bagworm moth</name>
    <name type="synonym">Eumeta japonica</name>
    <dbReference type="NCBI Taxonomy" id="151549"/>
    <lineage>
        <taxon>Eukaryota</taxon>
        <taxon>Metazoa</taxon>
        <taxon>Ecdysozoa</taxon>
        <taxon>Arthropoda</taxon>
        <taxon>Hexapoda</taxon>
        <taxon>Insecta</taxon>
        <taxon>Pterygota</taxon>
        <taxon>Neoptera</taxon>
        <taxon>Endopterygota</taxon>
        <taxon>Lepidoptera</taxon>
        <taxon>Glossata</taxon>
        <taxon>Ditrysia</taxon>
        <taxon>Tineoidea</taxon>
        <taxon>Psychidae</taxon>
        <taxon>Oiketicinae</taxon>
        <taxon>Eumeta</taxon>
    </lineage>
</organism>
<comment type="caution">
    <text evidence="1">The sequence shown here is derived from an EMBL/GenBank/DDBJ whole genome shotgun (WGS) entry which is preliminary data.</text>
</comment>
<dbReference type="EMBL" id="BGZK01001675">
    <property type="protein sequence ID" value="GBP84383.1"/>
    <property type="molecule type" value="Genomic_DNA"/>
</dbReference>
<dbReference type="SUPFAM" id="SSF53335">
    <property type="entry name" value="S-adenosyl-L-methionine-dependent methyltransferases"/>
    <property type="match status" value="1"/>
</dbReference>
<accession>A0A4C1ZB33</accession>
<dbReference type="STRING" id="151549.A0A4C1ZB33"/>
<evidence type="ECO:0000313" key="2">
    <source>
        <dbReference type="Proteomes" id="UP000299102"/>
    </source>
</evidence>